<dbReference type="VEuPathDB" id="FungiDB:HCDG_02920"/>
<accession>C6H9N9</accession>
<evidence type="ECO:0000256" key="1">
    <source>
        <dbReference type="SAM" id="MobiDB-lite"/>
    </source>
</evidence>
<dbReference type="Proteomes" id="UP000002624">
    <property type="component" value="Unassembled WGS sequence"/>
</dbReference>
<dbReference type="EMBL" id="GG692421">
    <property type="protein sequence ID" value="EER43022.1"/>
    <property type="molecule type" value="Genomic_DNA"/>
</dbReference>
<organism evidence="2 3">
    <name type="scientific">Ajellomyces capsulatus (strain H143)</name>
    <name type="common">Darling's disease fungus</name>
    <name type="synonym">Histoplasma capsulatum</name>
    <dbReference type="NCBI Taxonomy" id="544712"/>
    <lineage>
        <taxon>Eukaryota</taxon>
        <taxon>Fungi</taxon>
        <taxon>Dikarya</taxon>
        <taxon>Ascomycota</taxon>
        <taxon>Pezizomycotina</taxon>
        <taxon>Eurotiomycetes</taxon>
        <taxon>Eurotiomycetidae</taxon>
        <taxon>Onygenales</taxon>
        <taxon>Ajellomycetaceae</taxon>
        <taxon>Histoplasma</taxon>
    </lineage>
</organism>
<sequence>MTSPPNHRTLLLPRQPISKPTKSSKPLNPSAHPADVELRSTIIATGSRQRSESGSGQKQEAGREGQGGREDREDDGDGDDDETDFPVIEFDSSKAPQPFLDGGEALERMKAVGRV</sequence>
<dbReference type="OrthoDB" id="4186789at2759"/>
<dbReference type="AlphaFoldDB" id="C6H9N9"/>
<gene>
    <name evidence="2" type="ORF">HCDG_02920</name>
</gene>
<feature type="compositionally biased region" description="Polar residues" evidence="1">
    <location>
        <begin position="18"/>
        <end position="27"/>
    </location>
</feature>
<evidence type="ECO:0000313" key="3">
    <source>
        <dbReference type="Proteomes" id="UP000002624"/>
    </source>
</evidence>
<feature type="region of interest" description="Disordered" evidence="1">
    <location>
        <begin position="1"/>
        <end position="103"/>
    </location>
</feature>
<feature type="compositionally biased region" description="Acidic residues" evidence="1">
    <location>
        <begin position="72"/>
        <end position="84"/>
    </location>
</feature>
<protein>
    <submittedName>
        <fullName evidence="2">Uncharacterized protein</fullName>
    </submittedName>
</protein>
<name>C6H9N9_AJECH</name>
<proteinExistence type="predicted"/>
<feature type="compositionally biased region" description="Low complexity" evidence="1">
    <location>
        <begin position="46"/>
        <end position="59"/>
    </location>
</feature>
<reference evidence="3" key="1">
    <citation type="submission" date="2009-05" db="EMBL/GenBank/DDBJ databases">
        <title>The genome sequence of Ajellomyces capsulatus strain H143.</title>
        <authorList>
            <person name="Champion M."/>
            <person name="Cuomo C.A."/>
            <person name="Ma L.-J."/>
            <person name="Henn M.R."/>
            <person name="Sil A."/>
            <person name="Goldman B."/>
            <person name="Young S.K."/>
            <person name="Kodira C.D."/>
            <person name="Zeng Q."/>
            <person name="Koehrsen M."/>
            <person name="Alvarado L."/>
            <person name="Berlin A.M."/>
            <person name="Borenstein D."/>
            <person name="Chen Z."/>
            <person name="Engels R."/>
            <person name="Freedman E."/>
            <person name="Gellesch M."/>
            <person name="Goldberg J."/>
            <person name="Griggs A."/>
            <person name="Gujja S."/>
            <person name="Heiman D.I."/>
            <person name="Hepburn T.A."/>
            <person name="Howarth C."/>
            <person name="Jen D."/>
            <person name="Larson L."/>
            <person name="Lewis B."/>
            <person name="Mehta T."/>
            <person name="Park D."/>
            <person name="Pearson M."/>
            <person name="Roberts A."/>
            <person name="Saif S."/>
            <person name="Shea T.D."/>
            <person name="Shenoy N."/>
            <person name="Sisk P."/>
            <person name="Stolte C."/>
            <person name="Sykes S."/>
            <person name="Walk T."/>
            <person name="White J."/>
            <person name="Yandava C."/>
            <person name="Klein B."/>
            <person name="McEwen J.G."/>
            <person name="Puccia R."/>
            <person name="Goldman G.H."/>
            <person name="Felipe M.S."/>
            <person name="Nino-Vega G."/>
            <person name="San-Blas G."/>
            <person name="Taylor J.W."/>
            <person name="Mendoza L."/>
            <person name="Galagan J.E."/>
            <person name="Nusbaum C."/>
            <person name="Birren B.W."/>
        </authorList>
    </citation>
    <scope>NUCLEOTIDE SEQUENCE [LARGE SCALE GENOMIC DNA]</scope>
    <source>
        <strain evidence="3">H143</strain>
    </source>
</reference>
<dbReference type="HOGENOM" id="CLU_2413874_0_0_1"/>
<evidence type="ECO:0000313" key="2">
    <source>
        <dbReference type="EMBL" id="EER43022.1"/>
    </source>
</evidence>
<feature type="compositionally biased region" description="Basic and acidic residues" evidence="1">
    <location>
        <begin position="60"/>
        <end position="71"/>
    </location>
</feature>